<dbReference type="EMBL" id="JADOES010000006">
    <property type="protein sequence ID" value="MBT9314723.1"/>
    <property type="molecule type" value="Genomic_DNA"/>
</dbReference>
<feature type="compositionally biased region" description="Low complexity" evidence="1">
    <location>
        <begin position="134"/>
        <end position="144"/>
    </location>
</feature>
<proteinExistence type="predicted"/>
<evidence type="ECO:0000256" key="2">
    <source>
        <dbReference type="SAM" id="SignalP"/>
    </source>
</evidence>
<reference evidence="3" key="2">
    <citation type="journal article" date="2021" name="Mar. Drugs">
        <title>Genome Reduction and Secondary Metabolism of the Marine Sponge-Associated Cyanobacterium Leptothoe.</title>
        <authorList>
            <person name="Konstantinou D."/>
            <person name="Popin R.V."/>
            <person name="Fewer D.P."/>
            <person name="Sivonen K."/>
            <person name="Gkelis S."/>
        </authorList>
    </citation>
    <scope>NUCLEOTIDE SEQUENCE</scope>
    <source>
        <strain evidence="3">TAU-MAC 1115</strain>
    </source>
</reference>
<evidence type="ECO:0000256" key="1">
    <source>
        <dbReference type="SAM" id="MobiDB-lite"/>
    </source>
</evidence>
<gene>
    <name evidence="3" type="ORF">IXB50_04725</name>
</gene>
<keyword evidence="4" id="KW-1185">Reference proteome</keyword>
<dbReference type="RefSeq" id="WP_215607797.1">
    <property type="nucleotide sequence ID" value="NZ_JADOES010000006.1"/>
</dbReference>
<feature type="region of interest" description="Disordered" evidence="1">
    <location>
        <begin position="120"/>
        <end position="151"/>
    </location>
</feature>
<dbReference type="Proteomes" id="UP000717364">
    <property type="component" value="Unassembled WGS sequence"/>
</dbReference>
<dbReference type="AlphaFoldDB" id="A0A947DD13"/>
<feature type="chain" id="PRO_5037138550" evidence="2">
    <location>
        <begin position="27"/>
        <end position="175"/>
    </location>
</feature>
<evidence type="ECO:0000313" key="4">
    <source>
        <dbReference type="Proteomes" id="UP000717364"/>
    </source>
</evidence>
<dbReference type="NCBIfam" id="NF033465">
    <property type="entry name" value="PTPA-CTERM"/>
    <property type="match status" value="1"/>
</dbReference>
<accession>A0A947DD13</accession>
<name>A0A947DD13_9CYAN</name>
<organism evidence="3 4">
    <name type="scientific">Leptothoe spongobia TAU-MAC 1115</name>
    <dbReference type="NCBI Taxonomy" id="1967444"/>
    <lineage>
        <taxon>Bacteria</taxon>
        <taxon>Bacillati</taxon>
        <taxon>Cyanobacteriota</taxon>
        <taxon>Cyanophyceae</taxon>
        <taxon>Nodosilineales</taxon>
        <taxon>Cymatolegaceae</taxon>
        <taxon>Leptothoe</taxon>
        <taxon>Leptothoe spongobia</taxon>
    </lineage>
</organism>
<feature type="signal peptide" evidence="2">
    <location>
        <begin position="1"/>
        <end position="26"/>
    </location>
</feature>
<reference evidence="3" key="1">
    <citation type="submission" date="2020-11" db="EMBL/GenBank/DDBJ databases">
        <authorList>
            <person name="Konstantinou D."/>
            <person name="Gkelis S."/>
            <person name="Popin R."/>
            <person name="Fewer D."/>
            <person name="Sivonen K."/>
        </authorList>
    </citation>
    <scope>NUCLEOTIDE SEQUENCE</scope>
    <source>
        <strain evidence="3">TAU-MAC 1115</strain>
    </source>
</reference>
<keyword evidence="2" id="KW-0732">Signal</keyword>
<protein>
    <submittedName>
        <fullName evidence="3">PTPA-CTERM sorting domain-containing protein</fullName>
    </submittedName>
</protein>
<evidence type="ECO:0000313" key="3">
    <source>
        <dbReference type="EMBL" id="MBT9314723.1"/>
    </source>
</evidence>
<sequence length="175" mass="17744">MFKRISCVAFGAVFASLISAVEPAQAFSIRSSSSSFYSSPTLNSLSSFNTPSTGYGQSSFGSNSPSLLSQGTQVGSTGSNWLYGIPLALLIWMIAEGLDTTGDDGEPTVVLGKSIVKLPTDTPGIPGTPGTPGTPGIPDGGTPPTAVPSPALLPGLVGMGVAAIRKRKQLQSNQA</sequence>
<comment type="caution">
    <text evidence="3">The sequence shown here is derived from an EMBL/GenBank/DDBJ whole genome shotgun (WGS) entry which is preliminary data.</text>
</comment>